<accession>A0A834GEV6</accession>
<dbReference type="PANTHER" id="PTHR21677">
    <property type="entry name" value="CRAMPED PROTEIN"/>
    <property type="match status" value="1"/>
</dbReference>
<dbReference type="Proteomes" id="UP000626092">
    <property type="component" value="Unassembled WGS sequence"/>
</dbReference>
<reference evidence="1" key="1">
    <citation type="submission" date="2019-11" db="EMBL/GenBank/DDBJ databases">
        <authorList>
            <person name="Liu Y."/>
            <person name="Hou J."/>
            <person name="Li T.-Q."/>
            <person name="Guan C.-H."/>
            <person name="Wu X."/>
            <person name="Wu H.-Z."/>
            <person name="Ling F."/>
            <person name="Zhang R."/>
            <person name="Shi X.-G."/>
            <person name="Ren J.-P."/>
            <person name="Chen E.-F."/>
            <person name="Sun J.-M."/>
        </authorList>
    </citation>
    <scope>NUCLEOTIDE SEQUENCE</scope>
    <source>
        <strain evidence="1">Adult_tree_wgs_1</strain>
        <tissue evidence="1">Leaves</tissue>
    </source>
</reference>
<dbReference type="PANTHER" id="PTHR21677:SF4">
    <property type="entry name" value="TSL-KINASE INTERACTING-LIKE PROTEIN"/>
    <property type="match status" value="1"/>
</dbReference>
<keyword evidence="2" id="KW-1185">Reference proteome</keyword>
<dbReference type="InterPro" id="IPR055315">
    <property type="entry name" value="Cramped-like"/>
</dbReference>
<dbReference type="EMBL" id="WJXA01000010">
    <property type="protein sequence ID" value="KAF7130394.1"/>
    <property type="molecule type" value="Genomic_DNA"/>
</dbReference>
<protein>
    <recommendedName>
        <fullName evidence="3">TSL-kinase interacting protein 1</fullName>
    </recommendedName>
</protein>
<dbReference type="OrthoDB" id="745018at2759"/>
<evidence type="ECO:0000313" key="1">
    <source>
        <dbReference type="EMBL" id="KAF7130394.1"/>
    </source>
</evidence>
<gene>
    <name evidence="1" type="ORF">RHSIM_Rhsim10G0147600</name>
</gene>
<comment type="caution">
    <text evidence="1">The sequence shown here is derived from an EMBL/GenBank/DDBJ whole genome shotgun (WGS) entry which is preliminary data.</text>
</comment>
<sequence>MKTTKQRKGKAVDTPKRQNTVVGSIGVKKSTNKIVGRQQRTSVGFQSTLVEDDPGVLHCSAAQVVGQQLPRSYTLAQRTTKEIPKLEPKTGLYSSEKIKLQLFPIDEATRIELEKDGHIPFLELTLSVRKKISSVLKHLDSKWGSSSVAIGDPMLFPYNIQLGKLSTYKRWTLNDIDISAGDVYAAVECPSVFRLRYGWFSELHPKTVAVPSRSTHLGDGPETEKKCCSTISELADIRKVEVLDFKPTNLSKPADAAVTTNMHSDVPVDFMDDEVIEVNSGNCVAQSLVPWDDSLTNLSIGGLLSDTSLLGKIGNCDPKSEGSKLHMQPIQLISSDISIGGLLSEASMQGKFNDHQSKSNRSKLGMEPIMDKDLVQSAVPWDDSLTNLSIGGLFSGASLLGKMDRCNPKSNGGKLGFQPTPLISDSLDAFIAGEINSQPQDPMPPSYASCSSILDAEETCHAFPFRKLSSSGNNAVRVIGSAILRDHIHDGSSKSFEFSKLSELNAQRELAHDPPPRQESKTVPLTHFGVNRDESSLGLAGINWTESLGPFEFSLPSSRQITSADNVGISKLFR</sequence>
<organism evidence="1 2">
    <name type="scientific">Rhododendron simsii</name>
    <name type="common">Sims's rhododendron</name>
    <dbReference type="NCBI Taxonomy" id="118357"/>
    <lineage>
        <taxon>Eukaryota</taxon>
        <taxon>Viridiplantae</taxon>
        <taxon>Streptophyta</taxon>
        <taxon>Embryophyta</taxon>
        <taxon>Tracheophyta</taxon>
        <taxon>Spermatophyta</taxon>
        <taxon>Magnoliopsida</taxon>
        <taxon>eudicotyledons</taxon>
        <taxon>Gunneridae</taxon>
        <taxon>Pentapetalae</taxon>
        <taxon>asterids</taxon>
        <taxon>Ericales</taxon>
        <taxon>Ericaceae</taxon>
        <taxon>Ericoideae</taxon>
        <taxon>Rhodoreae</taxon>
        <taxon>Rhododendron</taxon>
    </lineage>
</organism>
<dbReference type="AlphaFoldDB" id="A0A834GEV6"/>
<dbReference type="GO" id="GO:0003682">
    <property type="term" value="F:chromatin binding"/>
    <property type="evidence" value="ECO:0007669"/>
    <property type="project" value="InterPro"/>
</dbReference>
<evidence type="ECO:0008006" key="3">
    <source>
        <dbReference type="Google" id="ProtNLM"/>
    </source>
</evidence>
<dbReference type="GO" id="GO:0007389">
    <property type="term" value="P:pattern specification process"/>
    <property type="evidence" value="ECO:0007669"/>
    <property type="project" value="TreeGrafter"/>
</dbReference>
<dbReference type="GO" id="GO:0005634">
    <property type="term" value="C:nucleus"/>
    <property type="evidence" value="ECO:0007669"/>
    <property type="project" value="TreeGrafter"/>
</dbReference>
<evidence type="ECO:0000313" key="2">
    <source>
        <dbReference type="Proteomes" id="UP000626092"/>
    </source>
</evidence>
<name>A0A834GEV6_RHOSS</name>
<proteinExistence type="predicted"/>